<protein>
    <recommendedName>
        <fullName evidence="4">DUF4362 domain-containing protein</fullName>
    </recommendedName>
</protein>
<dbReference type="Proteomes" id="UP001649381">
    <property type="component" value="Unassembled WGS sequence"/>
</dbReference>
<name>A0ABS9GZ45_9BACL</name>
<feature type="chain" id="PRO_5046899486" description="DUF4362 domain-containing protein" evidence="1">
    <location>
        <begin position="24"/>
        <end position="160"/>
    </location>
</feature>
<accession>A0ABS9GZ45</accession>
<dbReference type="PROSITE" id="PS51257">
    <property type="entry name" value="PROKAR_LIPOPROTEIN"/>
    <property type="match status" value="1"/>
</dbReference>
<keyword evidence="3" id="KW-1185">Reference proteome</keyword>
<dbReference type="RefSeq" id="WP_236331610.1">
    <property type="nucleotide sequence ID" value="NZ_JAKIJS010000001.1"/>
</dbReference>
<comment type="caution">
    <text evidence="2">The sequence shown here is derived from an EMBL/GenBank/DDBJ whole genome shotgun (WGS) entry which is preliminary data.</text>
</comment>
<dbReference type="EMBL" id="JAKIJS010000001">
    <property type="protein sequence ID" value="MCF6136660.1"/>
    <property type="molecule type" value="Genomic_DNA"/>
</dbReference>
<organism evidence="2 3">
    <name type="scientific">Pseudalkalibacillus berkeleyi</name>
    <dbReference type="NCBI Taxonomy" id="1069813"/>
    <lineage>
        <taxon>Bacteria</taxon>
        <taxon>Bacillati</taxon>
        <taxon>Bacillota</taxon>
        <taxon>Bacilli</taxon>
        <taxon>Bacillales</taxon>
        <taxon>Fictibacillaceae</taxon>
        <taxon>Pseudalkalibacillus</taxon>
    </lineage>
</organism>
<evidence type="ECO:0008006" key="4">
    <source>
        <dbReference type="Google" id="ProtNLM"/>
    </source>
</evidence>
<evidence type="ECO:0000256" key="1">
    <source>
        <dbReference type="SAM" id="SignalP"/>
    </source>
</evidence>
<evidence type="ECO:0000313" key="2">
    <source>
        <dbReference type="EMBL" id="MCF6136660.1"/>
    </source>
</evidence>
<sequence>MKKFKLMVMVLCLLAACSNTPTNEEESNDYTPEKAEKNGNVVVIHKGESFDEIVQGNLEVKGIEKVKELLKSVEAKEEDSVTISIFEKNGNHYENKISYEKEKVKFENNYGGYKQSPKGTYSCGYISQRGPMVYLETCTSEDGEEVSTILAFIATSEAFN</sequence>
<evidence type="ECO:0000313" key="3">
    <source>
        <dbReference type="Proteomes" id="UP001649381"/>
    </source>
</evidence>
<reference evidence="2 3" key="1">
    <citation type="submission" date="2022-01" db="EMBL/GenBank/DDBJ databases">
        <title>Alkalihalobacillus sp. EGI L200015, a novel bacterium isolated from a salt lake sediment.</title>
        <authorList>
            <person name="Gao L."/>
            <person name="Fang B.-Z."/>
            <person name="Li W.-J."/>
        </authorList>
    </citation>
    <scope>NUCLEOTIDE SEQUENCE [LARGE SCALE GENOMIC DNA]</scope>
    <source>
        <strain evidence="2 3">KCTC 12718</strain>
    </source>
</reference>
<keyword evidence="1" id="KW-0732">Signal</keyword>
<proteinExistence type="predicted"/>
<feature type="signal peptide" evidence="1">
    <location>
        <begin position="1"/>
        <end position="23"/>
    </location>
</feature>
<gene>
    <name evidence="2" type="ORF">L2716_02885</name>
</gene>